<keyword evidence="3" id="KW-1185">Reference proteome</keyword>
<comment type="caution">
    <text evidence="2">The sequence shown here is derived from an EMBL/GenBank/DDBJ whole genome shotgun (WGS) entry which is preliminary data.</text>
</comment>
<sequence length="302" mass="32129">MSKLTTIGAAARSVAPGSSLTFSGFGHAGHPLAFVRELIRQGTADLTLHAIAECWPAEFLVATGRVSRINLSNLMFEGLGRCRAISRAVEEGEVAVDDHSHLALSLRLLAGAWGVPFLPVRSMAGTDLAAVQTGVAPKYARVRSPFSDDEVGTVAALRPDVAVVHVNKADEQGNGIVYGAMSVVDAQVRSARKVIVTTERVVSADEITAENQVVTVPGIFVDAVVHTPYGAHPGGMYDEYDEDLAAMSTYYEASRSRAGLAGYFAEHVFAHADHAAYLSSLGSRRLFDLRADPALKIARGQK</sequence>
<keyword evidence="1" id="KW-0808">Transferase</keyword>
<dbReference type="Proteomes" id="UP000624325">
    <property type="component" value="Unassembled WGS sequence"/>
</dbReference>
<dbReference type="PANTHER" id="PTHR13707:SF60">
    <property type="entry name" value="ACETATE COA-TRANSFERASE SUBUNIT ALPHA"/>
    <property type="match status" value="1"/>
</dbReference>
<dbReference type="SUPFAM" id="SSF100950">
    <property type="entry name" value="NagB/RpiA/CoA transferase-like"/>
    <property type="match status" value="1"/>
</dbReference>
<gene>
    <name evidence="2" type="ORF">Air01nite_18260</name>
</gene>
<evidence type="ECO:0000313" key="3">
    <source>
        <dbReference type="Proteomes" id="UP000624325"/>
    </source>
</evidence>
<protein>
    <submittedName>
        <fullName evidence="2">CoA-transferase</fullName>
    </submittedName>
</protein>
<evidence type="ECO:0000313" key="2">
    <source>
        <dbReference type="EMBL" id="GIF55731.1"/>
    </source>
</evidence>
<dbReference type="EMBL" id="BONC01000009">
    <property type="protein sequence ID" value="GIF55731.1"/>
    <property type="molecule type" value="Genomic_DNA"/>
</dbReference>
<accession>A0ABQ4BYX4</accession>
<dbReference type="InterPro" id="IPR004165">
    <property type="entry name" value="CoA_trans_fam_I"/>
</dbReference>
<dbReference type="Gene3D" id="3.40.1080.10">
    <property type="entry name" value="Glutaconate Coenzyme A-transferase"/>
    <property type="match status" value="1"/>
</dbReference>
<dbReference type="Pfam" id="PF01144">
    <property type="entry name" value="CoA_trans"/>
    <property type="match status" value="1"/>
</dbReference>
<proteinExistence type="predicted"/>
<organism evidence="2 3">
    <name type="scientific">Asanoa iriomotensis</name>
    <dbReference type="NCBI Taxonomy" id="234613"/>
    <lineage>
        <taxon>Bacteria</taxon>
        <taxon>Bacillati</taxon>
        <taxon>Actinomycetota</taxon>
        <taxon>Actinomycetes</taxon>
        <taxon>Micromonosporales</taxon>
        <taxon>Micromonosporaceae</taxon>
        <taxon>Asanoa</taxon>
    </lineage>
</organism>
<dbReference type="PANTHER" id="PTHR13707">
    <property type="entry name" value="KETOACID-COENZYME A TRANSFERASE"/>
    <property type="match status" value="1"/>
</dbReference>
<evidence type="ECO:0000256" key="1">
    <source>
        <dbReference type="ARBA" id="ARBA00022679"/>
    </source>
</evidence>
<reference evidence="2 3" key="1">
    <citation type="submission" date="2021-01" db="EMBL/GenBank/DDBJ databases">
        <title>Whole genome shotgun sequence of Asanoa iriomotensis NBRC 100142.</title>
        <authorList>
            <person name="Komaki H."/>
            <person name="Tamura T."/>
        </authorList>
    </citation>
    <scope>NUCLEOTIDE SEQUENCE [LARGE SCALE GENOMIC DNA]</scope>
    <source>
        <strain evidence="2 3">NBRC 100142</strain>
    </source>
</reference>
<dbReference type="InterPro" id="IPR037171">
    <property type="entry name" value="NagB/RpiA_transferase-like"/>
</dbReference>
<dbReference type="Gene3D" id="3.30.30.40">
    <property type="match status" value="1"/>
</dbReference>
<dbReference type="RefSeq" id="WP_203701536.1">
    <property type="nucleotide sequence ID" value="NZ_BAAALU010000010.1"/>
</dbReference>
<dbReference type="SMART" id="SM00882">
    <property type="entry name" value="CoA_trans"/>
    <property type="match status" value="1"/>
</dbReference>
<name>A0ABQ4BYX4_9ACTN</name>